<dbReference type="AlphaFoldDB" id="A0A0F9FNU4"/>
<comment type="caution">
    <text evidence="1">The sequence shown here is derived from an EMBL/GenBank/DDBJ whole genome shotgun (WGS) entry which is preliminary data.</text>
</comment>
<proteinExistence type="predicted"/>
<evidence type="ECO:0000313" key="1">
    <source>
        <dbReference type="EMBL" id="KKL87908.1"/>
    </source>
</evidence>
<name>A0A0F9FNU4_9ZZZZ</name>
<reference evidence="1" key="1">
    <citation type="journal article" date="2015" name="Nature">
        <title>Complex archaea that bridge the gap between prokaryotes and eukaryotes.</title>
        <authorList>
            <person name="Spang A."/>
            <person name="Saw J.H."/>
            <person name="Jorgensen S.L."/>
            <person name="Zaremba-Niedzwiedzka K."/>
            <person name="Martijn J."/>
            <person name="Lind A.E."/>
            <person name="van Eijk R."/>
            <person name="Schleper C."/>
            <person name="Guy L."/>
            <person name="Ettema T.J."/>
        </authorList>
    </citation>
    <scope>NUCLEOTIDE SEQUENCE</scope>
</reference>
<sequence>MALTGNLGSNLAVKFGFIQTYIAGGAIYRGATVVLRLATADDKVYAAVDDTADVYKQLVVGWAMEETTADGDTIRIRADGKMKRDFPSMPASVIGRLACIKDDESVQLWSAGSTCKAVVGRITEKPSSTTVYVNFLDRPVRLATSLTD</sequence>
<accession>A0A0F9FNU4</accession>
<gene>
    <name evidence="1" type="ORF">LCGC14_1930000</name>
</gene>
<protein>
    <submittedName>
        <fullName evidence="1">Uncharacterized protein</fullName>
    </submittedName>
</protein>
<dbReference type="EMBL" id="LAZR01020710">
    <property type="protein sequence ID" value="KKL87908.1"/>
    <property type="molecule type" value="Genomic_DNA"/>
</dbReference>
<organism evidence="1">
    <name type="scientific">marine sediment metagenome</name>
    <dbReference type="NCBI Taxonomy" id="412755"/>
    <lineage>
        <taxon>unclassified sequences</taxon>
        <taxon>metagenomes</taxon>
        <taxon>ecological metagenomes</taxon>
    </lineage>
</organism>